<keyword evidence="2" id="KW-1185">Reference proteome</keyword>
<dbReference type="AlphaFoldDB" id="A0A1L9RVF8"/>
<organism evidence="1 2">
    <name type="scientific">Aspergillus wentii DTO 134E9</name>
    <dbReference type="NCBI Taxonomy" id="1073089"/>
    <lineage>
        <taxon>Eukaryota</taxon>
        <taxon>Fungi</taxon>
        <taxon>Dikarya</taxon>
        <taxon>Ascomycota</taxon>
        <taxon>Pezizomycotina</taxon>
        <taxon>Eurotiomycetes</taxon>
        <taxon>Eurotiomycetidae</taxon>
        <taxon>Eurotiales</taxon>
        <taxon>Aspergillaceae</taxon>
        <taxon>Aspergillus</taxon>
        <taxon>Aspergillus subgen. Cremei</taxon>
    </lineage>
</organism>
<dbReference type="Proteomes" id="UP000184383">
    <property type="component" value="Unassembled WGS sequence"/>
</dbReference>
<dbReference type="RefSeq" id="XP_040692540.1">
    <property type="nucleotide sequence ID" value="XM_040830341.1"/>
</dbReference>
<dbReference type="OrthoDB" id="2140489at2759"/>
<gene>
    <name evidence="1" type="ORF">ASPWEDRAFT_168743</name>
</gene>
<evidence type="ECO:0000313" key="2">
    <source>
        <dbReference type="Proteomes" id="UP000184383"/>
    </source>
</evidence>
<dbReference type="STRING" id="1073089.A0A1L9RVF8"/>
<dbReference type="EMBL" id="KV878210">
    <property type="protein sequence ID" value="OJJ38864.1"/>
    <property type="molecule type" value="Genomic_DNA"/>
</dbReference>
<proteinExistence type="predicted"/>
<name>A0A1L9RVF8_ASPWE</name>
<reference evidence="2" key="1">
    <citation type="journal article" date="2017" name="Genome Biol.">
        <title>Comparative genomics reveals high biological diversity and specific adaptations in the industrially and medically important fungal genus Aspergillus.</title>
        <authorList>
            <person name="de Vries R.P."/>
            <person name="Riley R."/>
            <person name="Wiebenga A."/>
            <person name="Aguilar-Osorio G."/>
            <person name="Amillis S."/>
            <person name="Uchima C.A."/>
            <person name="Anderluh G."/>
            <person name="Asadollahi M."/>
            <person name="Askin M."/>
            <person name="Barry K."/>
            <person name="Battaglia E."/>
            <person name="Bayram O."/>
            <person name="Benocci T."/>
            <person name="Braus-Stromeyer S.A."/>
            <person name="Caldana C."/>
            <person name="Canovas D."/>
            <person name="Cerqueira G.C."/>
            <person name="Chen F."/>
            <person name="Chen W."/>
            <person name="Choi C."/>
            <person name="Clum A."/>
            <person name="Dos Santos R.A."/>
            <person name="Damasio A.R."/>
            <person name="Diallinas G."/>
            <person name="Emri T."/>
            <person name="Fekete E."/>
            <person name="Flipphi M."/>
            <person name="Freyberg S."/>
            <person name="Gallo A."/>
            <person name="Gournas C."/>
            <person name="Habgood R."/>
            <person name="Hainaut M."/>
            <person name="Harispe M.L."/>
            <person name="Henrissat B."/>
            <person name="Hilden K.S."/>
            <person name="Hope R."/>
            <person name="Hossain A."/>
            <person name="Karabika E."/>
            <person name="Karaffa L."/>
            <person name="Karanyi Z."/>
            <person name="Krasevec N."/>
            <person name="Kuo A."/>
            <person name="Kusch H."/>
            <person name="LaButti K."/>
            <person name="Lagendijk E.L."/>
            <person name="Lapidus A."/>
            <person name="Levasseur A."/>
            <person name="Lindquist E."/>
            <person name="Lipzen A."/>
            <person name="Logrieco A.F."/>
            <person name="MacCabe A."/>
            <person name="Maekelae M.R."/>
            <person name="Malavazi I."/>
            <person name="Melin P."/>
            <person name="Meyer V."/>
            <person name="Mielnichuk N."/>
            <person name="Miskei M."/>
            <person name="Molnar A.P."/>
            <person name="Mule G."/>
            <person name="Ngan C.Y."/>
            <person name="Orejas M."/>
            <person name="Orosz E."/>
            <person name="Ouedraogo J.P."/>
            <person name="Overkamp K.M."/>
            <person name="Park H.-S."/>
            <person name="Perrone G."/>
            <person name="Piumi F."/>
            <person name="Punt P.J."/>
            <person name="Ram A.F."/>
            <person name="Ramon A."/>
            <person name="Rauscher S."/>
            <person name="Record E."/>
            <person name="Riano-Pachon D.M."/>
            <person name="Robert V."/>
            <person name="Roehrig J."/>
            <person name="Ruller R."/>
            <person name="Salamov A."/>
            <person name="Salih N.S."/>
            <person name="Samson R.A."/>
            <person name="Sandor E."/>
            <person name="Sanguinetti M."/>
            <person name="Schuetze T."/>
            <person name="Sepcic K."/>
            <person name="Shelest E."/>
            <person name="Sherlock G."/>
            <person name="Sophianopoulou V."/>
            <person name="Squina F.M."/>
            <person name="Sun H."/>
            <person name="Susca A."/>
            <person name="Todd R.B."/>
            <person name="Tsang A."/>
            <person name="Unkles S.E."/>
            <person name="van de Wiele N."/>
            <person name="van Rossen-Uffink D."/>
            <person name="Oliveira J.V."/>
            <person name="Vesth T.C."/>
            <person name="Visser J."/>
            <person name="Yu J.-H."/>
            <person name="Zhou M."/>
            <person name="Andersen M.R."/>
            <person name="Archer D.B."/>
            <person name="Baker S.E."/>
            <person name="Benoit I."/>
            <person name="Brakhage A.A."/>
            <person name="Braus G.H."/>
            <person name="Fischer R."/>
            <person name="Frisvad J.C."/>
            <person name="Goldman G.H."/>
            <person name="Houbraken J."/>
            <person name="Oakley B."/>
            <person name="Pocsi I."/>
            <person name="Scazzocchio C."/>
            <person name="Seiboth B."/>
            <person name="vanKuyk P.A."/>
            <person name="Wortman J."/>
            <person name="Dyer P.S."/>
            <person name="Grigoriev I.V."/>
        </authorList>
    </citation>
    <scope>NUCLEOTIDE SEQUENCE [LARGE SCALE GENOMIC DNA]</scope>
    <source>
        <strain evidence="2">DTO 134E9</strain>
    </source>
</reference>
<dbReference type="PANTHER" id="PTHR36986">
    <property type="entry name" value="UPF0643 PROTEIN PB2B2.08"/>
    <property type="match status" value="1"/>
</dbReference>
<evidence type="ECO:0000313" key="1">
    <source>
        <dbReference type="EMBL" id="OJJ38864.1"/>
    </source>
</evidence>
<protein>
    <submittedName>
        <fullName evidence="1">Uncharacterized protein</fullName>
    </submittedName>
</protein>
<sequence length="249" mass="28212">MAPGIASPLASTAIPKPSTEKQISARPRLFHHSLVTKDFDALRFHAAASLQLQFGQKYTAAAAKSDDLLIASPYNEPGHLLDLKTLDTPEQLLSKALTILKPVREDYATAPYTEALNWQDVFDFLRELSQAEGYQWTRQRFYVVAFRSKLLPDIDSDRLYELDARSHQEATASGGLLRYWFGASDENRQNLATCLWRNRTDARLGGTGPWHQQARAAAREMYEKIEFTTLSLVIGEDGNWEFGEWTDEE</sequence>
<dbReference type="GeneID" id="63746189"/>
<accession>A0A1L9RVF8</accession>
<dbReference type="VEuPathDB" id="FungiDB:ASPWEDRAFT_168743"/>
<dbReference type="PANTHER" id="PTHR36986:SF1">
    <property type="entry name" value="UPF0643 PROTEIN PB2B2.08"/>
    <property type="match status" value="1"/>
</dbReference>